<protein>
    <recommendedName>
        <fullName evidence="4">Cnidarian restricted protein</fullName>
    </recommendedName>
</protein>
<evidence type="ECO:0000256" key="1">
    <source>
        <dbReference type="SAM" id="SignalP"/>
    </source>
</evidence>
<accession>A0A7M6DRY8</accession>
<evidence type="ECO:0008006" key="4">
    <source>
        <dbReference type="Google" id="ProtNLM"/>
    </source>
</evidence>
<proteinExistence type="predicted"/>
<feature type="signal peptide" evidence="1">
    <location>
        <begin position="1"/>
        <end position="21"/>
    </location>
</feature>
<evidence type="ECO:0000313" key="3">
    <source>
        <dbReference type="Proteomes" id="UP000594262"/>
    </source>
</evidence>
<reference evidence="2" key="1">
    <citation type="submission" date="2021-01" db="UniProtKB">
        <authorList>
            <consortium name="EnsemblMetazoa"/>
        </authorList>
    </citation>
    <scope>IDENTIFICATION</scope>
</reference>
<keyword evidence="3" id="KW-1185">Reference proteome</keyword>
<dbReference type="EnsemblMetazoa" id="CLYHEMT026466.1">
    <property type="protein sequence ID" value="CLYHEMP026466.1"/>
    <property type="gene ID" value="CLYHEMG026466"/>
</dbReference>
<name>A0A7M6DRY8_9CNID</name>
<dbReference type="AlphaFoldDB" id="A0A7M6DRY8"/>
<organism evidence="2 3">
    <name type="scientific">Clytia hemisphaerica</name>
    <dbReference type="NCBI Taxonomy" id="252671"/>
    <lineage>
        <taxon>Eukaryota</taxon>
        <taxon>Metazoa</taxon>
        <taxon>Cnidaria</taxon>
        <taxon>Hydrozoa</taxon>
        <taxon>Hydroidolina</taxon>
        <taxon>Leptothecata</taxon>
        <taxon>Obeliida</taxon>
        <taxon>Clytiidae</taxon>
        <taxon>Clytia</taxon>
    </lineage>
</organism>
<dbReference type="Proteomes" id="UP000594262">
    <property type="component" value="Unplaced"/>
</dbReference>
<evidence type="ECO:0000313" key="2">
    <source>
        <dbReference type="EnsemblMetazoa" id="CLYHEMP026466.1"/>
    </source>
</evidence>
<keyword evidence="1" id="KW-0732">Signal</keyword>
<feature type="chain" id="PRO_5029549783" description="Cnidarian restricted protein" evidence="1">
    <location>
        <begin position="22"/>
        <end position="382"/>
    </location>
</feature>
<sequence>MSFLQASFKILFFCMVISSHAGSAYTLLPCFSERNVTIIPCMNFPEYFRTFLDKLYQGISSQVMYLVQYLLDTPCFTVWVFSPIQSRVIRMSEENYINFFQTEFQAIDKTDSNDVVRVLSNIPRSNGGINQTLFFLSFYSFYNATDSERSVVDEVKNIYESKYSDIVMWCSSTLFCLPNTRHSIRSDPVHHKFNPHLHQIFVDLMHNPNYDWRERYKRHRSTCEITKNIHVYFWHRLPISPVIGIFYLFIEEYITGLLPNTTLHLIQKPAYWSTFDKVTYSAVHQNHTIQSNQTDQQIKDWYRENAEKTDIDIHILVYDHTTDYKTFFPIEEEETTIHVIFNNTITESPLLENEKIQIWEEDYLHPFFFKMLIEMIDSFRCL</sequence>